<dbReference type="PIRSF" id="PIRSF017082">
    <property type="entry name" value="YflP"/>
    <property type="match status" value="1"/>
</dbReference>
<dbReference type="EMBL" id="MWQY01000011">
    <property type="protein sequence ID" value="ORC34831.1"/>
    <property type="molecule type" value="Genomic_DNA"/>
</dbReference>
<proteinExistence type="inferred from homology"/>
<feature type="chain" id="PRO_5012010906" evidence="2">
    <location>
        <begin position="25"/>
        <end position="328"/>
    </location>
</feature>
<dbReference type="SUPFAM" id="SSF53850">
    <property type="entry name" value="Periplasmic binding protein-like II"/>
    <property type="match status" value="1"/>
</dbReference>
<dbReference type="InterPro" id="IPR042100">
    <property type="entry name" value="Bug_dom1"/>
</dbReference>
<accession>A0A1Y1RX67</accession>
<dbReference type="PANTHER" id="PTHR42928:SF5">
    <property type="entry name" value="BLR1237 PROTEIN"/>
    <property type="match status" value="1"/>
</dbReference>
<protein>
    <submittedName>
        <fullName evidence="3">Tricarboxylate-binding protein</fullName>
    </submittedName>
</protein>
<dbReference type="AlphaFoldDB" id="A0A1Y1RX67"/>
<evidence type="ECO:0000256" key="2">
    <source>
        <dbReference type="SAM" id="SignalP"/>
    </source>
</evidence>
<dbReference type="PANTHER" id="PTHR42928">
    <property type="entry name" value="TRICARBOXYLATE-BINDING PROTEIN"/>
    <property type="match status" value="1"/>
</dbReference>
<dbReference type="OrthoDB" id="8880247at2"/>
<keyword evidence="4" id="KW-1185">Reference proteome</keyword>
<comment type="caution">
    <text evidence="3">The sequence shown here is derived from an EMBL/GenBank/DDBJ whole genome shotgun (WGS) entry which is preliminary data.</text>
</comment>
<dbReference type="CDD" id="cd07012">
    <property type="entry name" value="PBP2_Bug_TTT"/>
    <property type="match status" value="1"/>
</dbReference>
<name>A0A1Y1RX67_9SPIO</name>
<evidence type="ECO:0000256" key="1">
    <source>
        <dbReference type="ARBA" id="ARBA00006987"/>
    </source>
</evidence>
<sequence length="328" mass="35409">MKRRVIHCAAILLVLLLVSGPVFAEGQAEKEYPARDIELMVPWGVGGATDIMFRTFMSVLPKYLGAPVIIVNRPGGGAVPGYAEAMQKKADGYYYVAWATPSITKVHMSKTPYDAETFEPVINLVSAPIWLLVPGDSPYKNLNDLLADAKRRPGQVTLGNAGAGGGTHMIALAFENAAGVQFNHVPHAGGGPTVVAAVGGHVDAISVGPPEGVAQLESGQLRCLAVFAKERLEAFSDYPTAVEQGVEFSLGQWRGIAAPKGTDPAQIKHVHDAFKKTMEDPDFIKLADNAGLLLDYKGTEEFKEWVAEQDKLYENIVKSNKLGDRYEY</sequence>
<dbReference type="Proteomes" id="UP000192343">
    <property type="component" value="Unassembled WGS sequence"/>
</dbReference>
<comment type="similarity">
    <text evidence="1">Belongs to the UPF0065 (bug) family.</text>
</comment>
<dbReference type="Gene3D" id="3.40.190.150">
    <property type="entry name" value="Bordetella uptake gene, domain 1"/>
    <property type="match status" value="1"/>
</dbReference>
<organism evidence="3 4">
    <name type="scientific">Marispirochaeta aestuarii</name>
    <dbReference type="NCBI Taxonomy" id="1963862"/>
    <lineage>
        <taxon>Bacteria</taxon>
        <taxon>Pseudomonadati</taxon>
        <taxon>Spirochaetota</taxon>
        <taxon>Spirochaetia</taxon>
        <taxon>Spirochaetales</taxon>
        <taxon>Spirochaetaceae</taxon>
        <taxon>Marispirochaeta</taxon>
    </lineage>
</organism>
<dbReference type="Pfam" id="PF03401">
    <property type="entry name" value="TctC"/>
    <property type="match status" value="1"/>
</dbReference>
<dbReference type="STRING" id="1963862.B4O97_10865"/>
<evidence type="ECO:0000313" key="3">
    <source>
        <dbReference type="EMBL" id="ORC34831.1"/>
    </source>
</evidence>
<dbReference type="RefSeq" id="WP_083050773.1">
    <property type="nucleotide sequence ID" value="NZ_MWQY01000011.1"/>
</dbReference>
<gene>
    <name evidence="3" type="ORF">B4O97_10865</name>
</gene>
<evidence type="ECO:0000313" key="4">
    <source>
        <dbReference type="Proteomes" id="UP000192343"/>
    </source>
</evidence>
<dbReference type="InterPro" id="IPR005064">
    <property type="entry name" value="BUG"/>
</dbReference>
<dbReference type="Gene3D" id="3.40.190.10">
    <property type="entry name" value="Periplasmic binding protein-like II"/>
    <property type="match status" value="1"/>
</dbReference>
<keyword evidence="2" id="KW-0732">Signal</keyword>
<reference evidence="3 4" key="1">
    <citation type="submission" date="2017-03" db="EMBL/GenBank/DDBJ databases">
        <title>Draft Genome sequence of Marispirochaeta sp. strain JC444.</title>
        <authorList>
            <person name="Shivani Y."/>
            <person name="Subhash Y."/>
            <person name="Sasikala C."/>
            <person name="Ramana C."/>
        </authorList>
    </citation>
    <scope>NUCLEOTIDE SEQUENCE [LARGE SCALE GENOMIC DNA]</scope>
    <source>
        <strain evidence="3 4">JC444</strain>
    </source>
</reference>
<feature type="signal peptide" evidence="2">
    <location>
        <begin position="1"/>
        <end position="24"/>
    </location>
</feature>